<keyword evidence="12" id="KW-1185">Reference proteome</keyword>
<dbReference type="PROSITE" id="PS51733">
    <property type="entry name" value="BPL_LPL_CATALYTIC"/>
    <property type="match status" value="1"/>
</dbReference>
<accession>A0A3A4K366</accession>
<dbReference type="PANTHER" id="PTHR10993">
    <property type="entry name" value="OCTANOYLTRANSFERASE"/>
    <property type="match status" value="1"/>
</dbReference>
<dbReference type="UniPathway" id="UPA00538">
    <property type="reaction ID" value="UER00592"/>
</dbReference>
<dbReference type="PANTHER" id="PTHR10993:SF7">
    <property type="entry name" value="LIPOYLTRANSFERASE 2, MITOCHONDRIAL-RELATED"/>
    <property type="match status" value="1"/>
</dbReference>
<evidence type="ECO:0000256" key="8">
    <source>
        <dbReference type="PIRSR" id="PIRSR016262-2"/>
    </source>
</evidence>
<name>A0A3A4K366_9NOCA</name>
<dbReference type="InterPro" id="IPR000544">
    <property type="entry name" value="Octanoyltransferase"/>
</dbReference>
<dbReference type="EMBL" id="QZFU01000036">
    <property type="protein sequence ID" value="RJO70934.1"/>
    <property type="molecule type" value="Genomic_DNA"/>
</dbReference>
<keyword evidence="5" id="KW-0963">Cytoplasm</keyword>
<dbReference type="InterPro" id="IPR004143">
    <property type="entry name" value="BPL_LPL_catalytic"/>
</dbReference>
<comment type="miscellaneous">
    <text evidence="5">In the reaction, the free carboxyl group of octanoic acid is attached via an amide linkage to the epsilon-amino group of a specific lysine residue of lipoyl domains of lipoate-dependent enzymes.</text>
</comment>
<protein>
    <recommendedName>
        <fullName evidence="5 6">Octanoyltransferase</fullName>
        <ecNumber evidence="5 6">2.3.1.181</ecNumber>
    </recommendedName>
    <alternativeName>
        <fullName evidence="5">Lipoate-protein ligase B</fullName>
    </alternativeName>
    <alternativeName>
        <fullName evidence="5">Lipoyl/octanoyl transferase</fullName>
    </alternativeName>
    <alternativeName>
        <fullName evidence="5">Octanoyl-[acyl-carrier-protein]-protein N-octanoyltransferase</fullName>
    </alternativeName>
</protein>
<evidence type="ECO:0000256" key="4">
    <source>
        <dbReference type="ARBA" id="ARBA00024732"/>
    </source>
</evidence>
<evidence type="ECO:0000256" key="3">
    <source>
        <dbReference type="ARBA" id="ARBA00023315"/>
    </source>
</evidence>
<proteinExistence type="inferred from homology"/>
<dbReference type="NCBIfam" id="TIGR00214">
    <property type="entry name" value="lipB"/>
    <property type="match status" value="1"/>
</dbReference>
<feature type="domain" description="BPL/LPL catalytic" evidence="10">
    <location>
        <begin position="37"/>
        <end position="216"/>
    </location>
</feature>
<comment type="function">
    <text evidence="4 5 6">Catalyzes the transfer of endogenously produced octanoic acid from octanoyl-acyl-carrier-protein onto the lipoyl domains of lipoate-dependent enzymes. Lipoyl-ACP can also act as a substrate although octanoyl-ACP is likely to be the physiological substrate.</text>
</comment>
<feature type="active site" description="Acyl-thioester intermediate" evidence="5 7">
    <location>
        <position position="182"/>
    </location>
</feature>
<reference evidence="11 12" key="1">
    <citation type="submission" date="2018-09" db="EMBL/GenBank/DDBJ databases">
        <title>YIM PH21274 draft genome.</title>
        <authorList>
            <person name="Miao C."/>
        </authorList>
    </citation>
    <scope>NUCLEOTIDE SEQUENCE [LARGE SCALE GENOMIC DNA]</scope>
    <source>
        <strain evidence="11 12">YIM PH 21724</strain>
    </source>
</reference>
<dbReference type="InterPro" id="IPR020605">
    <property type="entry name" value="Octanoyltransferase_CS"/>
</dbReference>
<dbReference type="AlphaFoldDB" id="A0A3A4K366"/>
<dbReference type="Proteomes" id="UP000266677">
    <property type="component" value="Unassembled WGS sequence"/>
</dbReference>
<dbReference type="InterPro" id="IPR045864">
    <property type="entry name" value="aa-tRNA-synth_II/BPL/LPL"/>
</dbReference>
<evidence type="ECO:0000256" key="6">
    <source>
        <dbReference type="PIRNR" id="PIRNR016262"/>
    </source>
</evidence>
<sequence>MRSRPLMLMFEEPAGEVVDYDKAMARMVAMVEERQRDERPDTLWLLSHPAVYTIGRRTPSEHLPDPAHHIPVLETTRGGQLTYHGPGQLVGYLIVRLAPNEGVVDYIREVEHRLIAALDSLGIPAERRDTPPGSELLTGVWVARTNRKITSIGMRQSRAVTSHGFALNVDGDLQPWQWAVACGLPEVDMTSVARELGTVDPALVRRAIIEAFDAQP</sequence>
<comment type="catalytic activity">
    <reaction evidence="5 6">
        <text>octanoyl-[ACP] + L-lysyl-[protein] = N(6)-octanoyl-L-lysyl-[protein] + holo-[ACP] + H(+)</text>
        <dbReference type="Rhea" id="RHEA:17665"/>
        <dbReference type="Rhea" id="RHEA-COMP:9636"/>
        <dbReference type="Rhea" id="RHEA-COMP:9685"/>
        <dbReference type="Rhea" id="RHEA-COMP:9752"/>
        <dbReference type="Rhea" id="RHEA-COMP:9928"/>
        <dbReference type="ChEBI" id="CHEBI:15378"/>
        <dbReference type="ChEBI" id="CHEBI:29969"/>
        <dbReference type="ChEBI" id="CHEBI:64479"/>
        <dbReference type="ChEBI" id="CHEBI:78463"/>
        <dbReference type="ChEBI" id="CHEBI:78809"/>
        <dbReference type="EC" id="2.3.1.181"/>
    </reaction>
</comment>
<feature type="binding site" evidence="5 8">
    <location>
        <begin position="164"/>
        <end position="166"/>
    </location>
    <ligand>
        <name>substrate</name>
    </ligand>
</feature>
<comment type="pathway">
    <text evidence="1 5 6">Protein modification; protein lipoylation via endogenous pathway; protein N(6)-(lipoyl)lysine from octanoyl-[acyl-carrier-protein]: step 1/2.</text>
</comment>
<comment type="similarity">
    <text evidence="5 6">Belongs to the LipB family.</text>
</comment>
<gene>
    <name evidence="5 11" type="primary">lipB</name>
    <name evidence="11" type="ORF">D5S18_27555</name>
</gene>
<dbReference type="NCBIfam" id="NF010925">
    <property type="entry name" value="PRK14345.1"/>
    <property type="match status" value="1"/>
</dbReference>
<evidence type="ECO:0000256" key="5">
    <source>
        <dbReference type="HAMAP-Rule" id="MF_00013"/>
    </source>
</evidence>
<dbReference type="PROSITE" id="PS01313">
    <property type="entry name" value="LIPB"/>
    <property type="match status" value="1"/>
</dbReference>
<dbReference type="GO" id="GO:0009249">
    <property type="term" value="P:protein lipoylation"/>
    <property type="evidence" value="ECO:0007669"/>
    <property type="project" value="InterPro"/>
</dbReference>
<dbReference type="GO" id="GO:0005737">
    <property type="term" value="C:cytoplasm"/>
    <property type="evidence" value="ECO:0007669"/>
    <property type="project" value="UniProtKB-SubCell"/>
</dbReference>
<keyword evidence="3 5" id="KW-0012">Acyltransferase</keyword>
<feature type="binding site" evidence="5 8">
    <location>
        <begin position="77"/>
        <end position="84"/>
    </location>
    <ligand>
        <name>substrate</name>
    </ligand>
</feature>
<dbReference type="EC" id="2.3.1.181" evidence="5 6"/>
<feature type="binding site" evidence="5 8">
    <location>
        <begin position="151"/>
        <end position="153"/>
    </location>
    <ligand>
        <name>substrate</name>
    </ligand>
</feature>
<evidence type="ECO:0000256" key="1">
    <source>
        <dbReference type="ARBA" id="ARBA00004821"/>
    </source>
</evidence>
<dbReference type="SUPFAM" id="SSF55681">
    <property type="entry name" value="Class II aaRS and biotin synthetases"/>
    <property type="match status" value="1"/>
</dbReference>
<evidence type="ECO:0000256" key="9">
    <source>
        <dbReference type="PIRSR" id="PIRSR016262-3"/>
    </source>
</evidence>
<dbReference type="OrthoDB" id="9787061at2"/>
<evidence type="ECO:0000313" key="11">
    <source>
        <dbReference type="EMBL" id="RJO70934.1"/>
    </source>
</evidence>
<evidence type="ECO:0000313" key="12">
    <source>
        <dbReference type="Proteomes" id="UP000266677"/>
    </source>
</evidence>
<dbReference type="RefSeq" id="WP_120043991.1">
    <property type="nucleotide sequence ID" value="NZ_QZFU01000036.1"/>
</dbReference>
<comment type="subcellular location">
    <subcellularLocation>
        <location evidence="5">Cytoplasm</location>
    </subcellularLocation>
</comment>
<comment type="caution">
    <text evidence="11">The sequence shown here is derived from an EMBL/GenBank/DDBJ whole genome shotgun (WGS) entry which is preliminary data.</text>
</comment>
<dbReference type="Pfam" id="PF21948">
    <property type="entry name" value="LplA-B_cat"/>
    <property type="match status" value="1"/>
</dbReference>
<evidence type="ECO:0000256" key="2">
    <source>
        <dbReference type="ARBA" id="ARBA00022679"/>
    </source>
</evidence>
<feature type="site" description="Lowers pKa of active site Cys" evidence="5 9">
    <location>
        <position position="148"/>
    </location>
</feature>
<dbReference type="HAMAP" id="MF_00013">
    <property type="entry name" value="LipB"/>
    <property type="match status" value="1"/>
</dbReference>
<dbReference type="PIRSF" id="PIRSF016262">
    <property type="entry name" value="LPLase"/>
    <property type="match status" value="1"/>
</dbReference>
<dbReference type="GO" id="GO:0033819">
    <property type="term" value="F:lipoyl(octanoyl) transferase activity"/>
    <property type="evidence" value="ECO:0007669"/>
    <property type="project" value="UniProtKB-EC"/>
</dbReference>
<organism evidence="11 12">
    <name type="scientific">Nocardia panacis</name>
    <dbReference type="NCBI Taxonomy" id="2340916"/>
    <lineage>
        <taxon>Bacteria</taxon>
        <taxon>Bacillati</taxon>
        <taxon>Actinomycetota</taxon>
        <taxon>Actinomycetes</taxon>
        <taxon>Mycobacteriales</taxon>
        <taxon>Nocardiaceae</taxon>
        <taxon>Nocardia</taxon>
    </lineage>
</organism>
<evidence type="ECO:0000256" key="7">
    <source>
        <dbReference type="PIRSR" id="PIRSR016262-1"/>
    </source>
</evidence>
<evidence type="ECO:0000259" key="10">
    <source>
        <dbReference type="PROSITE" id="PS51733"/>
    </source>
</evidence>
<keyword evidence="2 5" id="KW-0808">Transferase</keyword>
<dbReference type="Gene3D" id="3.30.930.10">
    <property type="entry name" value="Bira Bifunctional Protein, Domain 2"/>
    <property type="match status" value="1"/>
</dbReference>
<dbReference type="CDD" id="cd16444">
    <property type="entry name" value="LipB"/>
    <property type="match status" value="1"/>
</dbReference>